<dbReference type="Proteomes" id="UP000215335">
    <property type="component" value="Unassembled WGS sequence"/>
</dbReference>
<proteinExistence type="predicted"/>
<dbReference type="AlphaFoldDB" id="A0A232ED21"/>
<dbReference type="Pfam" id="PF10551">
    <property type="entry name" value="MULE"/>
    <property type="match status" value="1"/>
</dbReference>
<feature type="domain" description="MULE transposase" evidence="1">
    <location>
        <begin position="54"/>
        <end position="123"/>
    </location>
</feature>
<dbReference type="EMBL" id="NNAY01009046">
    <property type="protein sequence ID" value="OXU16245.1"/>
    <property type="molecule type" value="Genomic_DNA"/>
</dbReference>
<name>A0A232ED21_9HYME</name>
<accession>A0A232ED21</accession>
<dbReference type="InterPro" id="IPR018289">
    <property type="entry name" value="MULE_transposase_dom"/>
</dbReference>
<evidence type="ECO:0000313" key="2">
    <source>
        <dbReference type="EMBL" id="OXU16245.1"/>
    </source>
</evidence>
<gene>
    <name evidence="2" type="ORF">TSAR_007709</name>
</gene>
<sequence>MARVEFAQLDGDDDNDDEREEYMAKNAESMEETEVEVSVTSPSENEHYIMENIESLKYMVPIAWVLMNNKLSKSYDFIFEHFKENFPNLKPSSIMSDFEEGMRKSAHKAFPDAQIIGYYFHYAQVNLLLLHYYL</sequence>
<protein>
    <recommendedName>
        <fullName evidence="1">MULE transposase domain-containing protein</fullName>
    </recommendedName>
</protein>
<evidence type="ECO:0000313" key="3">
    <source>
        <dbReference type="Proteomes" id="UP000215335"/>
    </source>
</evidence>
<evidence type="ECO:0000259" key="1">
    <source>
        <dbReference type="Pfam" id="PF10551"/>
    </source>
</evidence>
<keyword evidence="3" id="KW-1185">Reference proteome</keyword>
<comment type="caution">
    <text evidence="2">The sequence shown here is derived from an EMBL/GenBank/DDBJ whole genome shotgun (WGS) entry which is preliminary data.</text>
</comment>
<reference evidence="2 3" key="1">
    <citation type="journal article" date="2017" name="Curr. Biol.">
        <title>The Evolution of Venom by Co-option of Single-Copy Genes.</title>
        <authorList>
            <person name="Martinson E.O."/>
            <person name="Mrinalini"/>
            <person name="Kelkar Y.D."/>
            <person name="Chang C.H."/>
            <person name="Werren J.H."/>
        </authorList>
    </citation>
    <scope>NUCLEOTIDE SEQUENCE [LARGE SCALE GENOMIC DNA]</scope>
    <source>
        <strain evidence="2 3">Alberta</strain>
        <tissue evidence="2">Whole body</tissue>
    </source>
</reference>
<organism evidence="2 3">
    <name type="scientific">Trichomalopsis sarcophagae</name>
    <dbReference type="NCBI Taxonomy" id="543379"/>
    <lineage>
        <taxon>Eukaryota</taxon>
        <taxon>Metazoa</taxon>
        <taxon>Ecdysozoa</taxon>
        <taxon>Arthropoda</taxon>
        <taxon>Hexapoda</taxon>
        <taxon>Insecta</taxon>
        <taxon>Pterygota</taxon>
        <taxon>Neoptera</taxon>
        <taxon>Endopterygota</taxon>
        <taxon>Hymenoptera</taxon>
        <taxon>Apocrita</taxon>
        <taxon>Proctotrupomorpha</taxon>
        <taxon>Chalcidoidea</taxon>
        <taxon>Pteromalidae</taxon>
        <taxon>Pteromalinae</taxon>
        <taxon>Trichomalopsis</taxon>
    </lineage>
</organism>